<dbReference type="GO" id="GO:0008023">
    <property type="term" value="C:transcription elongation factor complex"/>
    <property type="evidence" value="ECO:0007669"/>
    <property type="project" value="TreeGrafter"/>
</dbReference>
<dbReference type="PANTHER" id="PTHR10145:SF6">
    <property type="entry name" value="TRANSCRIPTION ELONGATION FACTOR SPT6"/>
    <property type="match status" value="1"/>
</dbReference>
<sequence>MSNTMRDLISGEAELDDEEDDESFDGETGEQSRKKRATQFDDSSEEEEDDDDEEEAAKIREGFIDDDEEEIEEEESDGERPVVKRKREHRDRDEEARLDEEDLELIGEQFPRAKAQPQSKFKRLKRGHRGEERGRMTAPPWKRFSRTKMKTLRSPVTDDQTILAMISTTSSKKTSLRMRLCDNKTEKMLKSLAQGSVASVLS</sequence>
<proteinExistence type="predicted"/>
<comment type="caution">
    <text evidence="3">The sequence shown here is derived from an EMBL/GenBank/DDBJ whole genome shotgun (WGS) entry which is preliminary data.</text>
</comment>
<feature type="compositionally biased region" description="Acidic residues" evidence="1">
    <location>
        <begin position="64"/>
        <end position="77"/>
    </location>
</feature>
<dbReference type="Proteomes" id="UP000616885">
    <property type="component" value="Unassembled WGS sequence"/>
</dbReference>
<feature type="compositionally biased region" description="Acidic residues" evidence="1">
    <location>
        <begin position="96"/>
        <end position="105"/>
    </location>
</feature>
<feature type="compositionally biased region" description="Acidic residues" evidence="1">
    <location>
        <begin position="13"/>
        <end position="28"/>
    </location>
</feature>
<evidence type="ECO:0000256" key="1">
    <source>
        <dbReference type="SAM" id="MobiDB-lite"/>
    </source>
</evidence>
<dbReference type="GO" id="GO:0140673">
    <property type="term" value="P:transcription elongation-coupled chromatin remodeling"/>
    <property type="evidence" value="ECO:0007669"/>
    <property type="project" value="InterPro"/>
</dbReference>
<dbReference type="GO" id="GO:0042393">
    <property type="term" value="F:histone binding"/>
    <property type="evidence" value="ECO:0007669"/>
    <property type="project" value="TreeGrafter"/>
</dbReference>
<organism evidence="3 4">
    <name type="scientific">Bionectria ochroleuca</name>
    <name type="common">Gliocladium roseum</name>
    <dbReference type="NCBI Taxonomy" id="29856"/>
    <lineage>
        <taxon>Eukaryota</taxon>
        <taxon>Fungi</taxon>
        <taxon>Dikarya</taxon>
        <taxon>Ascomycota</taxon>
        <taxon>Pezizomycotina</taxon>
        <taxon>Sordariomycetes</taxon>
        <taxon>Hypocreomycetidae</taxon>
        <taxon>Hypocreales</taxon>
        <taxon>Bionectriaceae</taxon>
        <taxon>Clonostachys</taxon>
    </lineage>
</organism>
<dbReference type="PANTHER" id="PTHR10145">
    <property type="entry name" value="TRANSCRIPTION ELONGATION FACTOR SPT6"/>
    <property type="match status" value="1"/>
</dbReference>
<dbReference type="AlphaFoldDB" id="A0A8H7KBJ0"/>
<evidence type="ECO:0000313" key="3">
    <source>
        <dbReference type="EMBL" id="KAF9747002.1"/>
    </source>
</evidence>
<dbReference type="InterPro" id="IPR017072">
    <property type="entry name" value="TF_Spt6"/>
</dbReference>
<reference evidence="3" key="1">
    <citation type="submission" date="2020-10" db="EMBL/GenBank/DDBJ databases">
        <title>High-Quality Genome Resource of Clonostachys rosea strain S41 by Oxford Nanopore Long-Read Sequencing.</title>
        <authorList>
            <person name="Wang H."/>
        </authorList>
    </citation>
    <scope>NUCLEOTIDE SEQUENCE</scope>
    <source>
        <strain evidence="3">S41</strain>
    </source>
</reference>
<feature type="compositionally biased region" description="Acidic residues" evidence="1">
    <location>
        <begin position="42"/>
        <end position="55"/>
    </location>
</feature>
<evidence type="ECO:0000259" key="2">
    <source>
        <dbReference type="Pfam" id="PF14632"/>
    </source>
</evidence>
<accession>A0A8H7KBJ0</accession>
<evidence type="ECO:0000313" key="4">
    <source>
        <dbReference type="Proteomes" id="UP000616885"/>
    </source>
</evidence>
<protein>
    <recommendedName>
        <fullName evidence="2">Spt6 acidic N-terminal domain-containing protein</fullName>
    </recommendedName>
</protein>
<dbReference type="EMBL" id="JADCTT010000010">
    <property type="protein sequence ID" value="KAF9747002.1"/>
    <property type="molecule type" value="Genomic_DNA"/>
</dbReference>
<feature type="domain" description="Spt6 acidic N-terminal" evidence="2">
    <location>
        <begin position="42"/>
        <end position="129"/>
    </location>
</feature>
<dbReference type="InterPro" id="IPR028083">
    <property type="entry name" value="Spt6_acidic_N_dom"/>
</dbReference>
<gene>
    <name evidence="3" type="ORF">IM811_002336</name>
</gene>
<name>A0A8H7KBJ0_BIOOC</name>
<dbReference type="GO" id="GO:0034728">
    <property type="term" value="P:nucleosome organization"/>
    <property type="evidence" value="ECO:0007669"/>
    <property type="project" value="TreeGrafter"/>
</dbReference>
<dbReference type="GO" id="GO:0031491">
    <property type="term" value="F:nucleosome binding"/>
    <property type="evidence" value="ECO:0007669"/>
    <property type="project" value="TreeGrafter"/>
</dbReference>
<dbReference type="Pfam" id="PF14632">
    <property type="entry name" value="SPT6_acidic"/>
    <property type="match status" value="1"/>
</dbReference>
<feature type="region of interest" description="Disordered" evidence="1">
    <location>
        <begin position="1"/>
        <end position="141"/>
    </location>
</feature>